<name>A0ABU6ZVM2_9FABA</name>
<accession>A0ABU6ZVM2</accession>
<reference evidence="1 2" key="1">
    <citation type="journal article" date="2023" name="Plants (Basel)">
        <title>Bridging the Gap: Combining Genomics and Transcriptomics Approaches to Understand Stylosanthes scabra, an Orphan Legume from the Brazilian Caatinga.</title>
        <authorList>
            <person name="Ferreira-Neto J.R.C."/>
            <person name="da Silva M.D."/>
            <person name="Binneck E."/>
            <person name="de Melo N.F."/>
            <person name="da Silva R.H."/>
            <person name="de Melo A.L.T.M."/>
            <person name="Pandolfi V."/>
            <person name="Bustamante F.O."/>
            <person name="Brasileiro-Vidal A.C."/>
            <person name="Benko-Iseppon A.M."/>
        </authorList>
    </citation>
    <scope>NUCLEOTIDE SEQUENCE [LARGE SCALE GENOMIC DNA]</scope>
    <source>
        <tissue evidence="1">Leaves</tissue>
    </source>
</reference>
<sequence length="51" mass="5471">EVRRFGGPHDCLAPSMASDHAQLDAKLICSFILPIIKANPAVRISVLQSAL</sequence>
<organism evidence="1 2">
    <name type="scientific">Stylosanthes scabra</name>
    <dbReference type="NCBI Taxonomy" id="79078"/>
    <lineage>
        <taxon>Eukaryota</taxon>
        <taxon>Viridiplantae</taxon>
        <taxon>Streptophyta</taxon>
        <taxon>Embryophyta</taxon>
        <taxon>Tracheophyta</taxon>
        <taxon>Spermatophyta</taxon>
        <taxon>Magnoliopsida</taxon>
        <taxon>eudicotyledons</taxon>
        <taxon>Gunneridae</taxon>
        <taxon>Pentapetalae</taxon>
        <taxon>rosids</taxon>
        <taxon>fabids</taxon>
        <taxon>Fabales</taxon>
        <taxon>Fabaceae</taxon>
        <taxon>Papilionoideae</taxon>
        <taxon>50 kb inversion clade</taxon>
        <taxon>dalbergioids sensu lato</taxon>
        <taxon>Dalbergieae</taxon>
        <taxon>Pterocarpus clade</taxon>
        <taxon>Stylosanthes</taxon>
    </lineage>
</organism>
<evidence type="ECO:0000313" key="1">
    <source>
        <dbReference type="EMBL" id="MED6226026.1"/>
    </source>
</evidence>
<comment type="caution">
    <text evidence="1">The sequence shown here is derived from an EMBL/GenBank/DDBJ whole genome shotgun (WGS) entry which is preliminary data.</text>
</comment>
<gene>
    <name evidence="1" type="ORF">PIB30_099467</name>
</gene>
<dbReference type="EMBL" id="JASCZI010274525">
    <property type="protein sequence ID" value="MED6226026.1"/>
    <property type="molecule type" value="Genomic_DNA"/>
</dbReference>
<dbReference type="Proteomes" id="UP001341840">
    <property type="component" value="Unassembled WGS sequence"/>
</dbReference>
<evidence type="ECO:0000313" key="2">
    <source>
        <dbReference type="Proteomes" id="UP001341840"/>
    </source>
</evidence>
<feature type="non-terminal residue" evidence="1">
    <location>
        <position position="1"/>
    </location>
</feature>
<keyword evidence="2" id="KW-1185">Reference proteome</keyword>
<proteinExistence type="predicted"/>
<protein>
    <submittedName>
        <fullName evidence="1">Uncharacterized protein</fullName>
    </submittedName>
</protein>